<proteinExistence type="predicted"/>
<name>A0A1H3URL1_9BACI</name>
<accession>A0A1H3URL1</accession>
<dbReference type="EMBL" id="FNPI01000025">
    <property type="protein sequence ID" value="SDZ65110.1"/>
    <property type="molecule type" value="Genomic_DNA"/>
</dbReference>
<dbReference type="STRING" id="1503961.SAMN05421736_12515"/>
<gene>
    <name evidence="1" type="ORF">SAMN05421736_12515</name>
</gene>
<dbReference type="Proteomes" id="UP000198935">
    <property type="component" value="Unassembled WGS sequence"/>
</dbReference>
<protein>
    <submittedName>
        <fullName evidence="1">Uncharacterized protein</fullName>
    </submittedName>
</protein>
<organism evidence="1 2">
    <name type="scientific">Evansella caseinilytica</name>
    <dbReference type="NCBI Taxonomy" id="1503961"/>
    <lineage>
        <taxon>Bacteria</taxon>
        <taxon>Bacillati</taxon>
        <taxon>Bacillota</taxon>
        <taxon>Bacilli</taxon>
        <taxon>Bacillales</taxon>
        <taxon>Bacillaceae</taxon>
        <taxon>Evansella</taxon>
    </lineage>
</organism>
<dbReference type="OrthoDB" id="2974088at2"/>
<dbReference type="AlphaFoldDB" id="A0A1H3URL1"/>
<reference evidence="2" key="1">
    <citation type="submission" date="2016-10" db="EMBL/GenBank/DDBJ databases">
        <authorList>
            <person name="Varghese N."/>
            <person name="Submissions S."/>
        </authorList>
    </citation>
    <scope>NUCLEOTIDE SEQUENCE [LARGE SCALE GENOMIC DNA]</scope>
    <source>
        <strain evidence="2">SP</strain>
    </source>
</reference>
<keyword evidence="2" id="KW-1185">Reference proteome</keyword>
<evidence type="ECO:0000313" key="1">
    <source>
        <dbReference type="EMBL" id="SDZ65110.1"/>
    </source>
</evidence>
<evidence type="ECO:0000313" key="2">
    <source>
        <dbReference type="Proteomes" id="UP000198935"/>
    </source>
</evidence>
<sequence length="146" mass="16204">MPSNRKTDVIGVGINNAQWRPAGGEYGKQTWTIFNTKTNTNTTGSSTYNSSSNKWKCGKDAYALKMNLKDNPSSNKKVTNIKLYMYYTVTPTGSLPKWLDAYGQYSHQETKTEISPTINFDGTGGFTISNSTKFSHSYVTASLKTK</sequence>